<evidence type="ECO:0000256" key="1">
    <source>
        <dbReference type="SAM" id="MobiDB-lite"/>
    </source>
</evidence>
<feature type="region of interest" description="Disordered" evidence="1">
    <location>
        <begin position="97"/>
        <end position="154"/>
    </location>
</feature>
<dbReference type="SUPFAM" id="SSF54806">
    <property type="entry name" value="Alpha-lytic protease prodomain"/>
    <property type="match status" value="1"/>
</dbReference>
<accession>A0AAT9HKS9</accession>
<dbReference type="InterPro" id="IPR037295">
    <property type="entry name" value="Alpha-lytic_protease_prodomain"/>
</dbReference>
<dbReference type="AlphaFoldDB" id="A0AAT9HKS9"/>
<gene>
    <name evidence="2" type="ORF">SHKM778_41260</name>
</gene>
<reference evidence="2" key="2">
    <citation type="submission" date="2024-07" db="EMBL/GenBank/DDBJ databases">
        <title>Streptomyces haneummycinica sp. nov., a new antibiotic-producing actinobacterium isolated from marine sediment.</title>
        <authorList>
            <person name="Uemura M."/>
            <person name="Hamada M."/>
            <person name="Hirano S."/>
            <person name="Kobayashi K."/>
            <person name="Ohshiro T."/>
            <person name="Kobayashi T."/>
            <person name="Terahara T."/>
        </authorList>
    </citation>
    <scope>NUCLEOTIDE SEQUENCE</scope>
    <source>
        <strain evidence="2">KM77-8</strain>
    </source>
</reference>
<feature type="compositionally biased region" description="Low complexity" evidence="1">
    <location>
        <begin position="1"/>
        <end position="15"/>
    </location>
</feature>
<sequence>MADPTPAAGPAPSAAQTLGADRPSPQLLAAMERDLELEEGEASERLVNEAEAGSRAGLLRNALGDRFAGAWVTGRTAGELTVATTDADDTAAIEAQGATARVVPGRWPVSRRPRPGWTRRPDGSGPPKRPSGTSTCRRTGSWCRPPARRPGPRS</sequence>
<dbReference type="InterPro" id="IPR035070">
    <property type="entry name" value="Streptogrisin_prodomain"/>
</dbReference>
<dbReference type="EMBL" id="AP035768">
    <property type="protein sequence ID" value="BFO17738.1"/>
    <property type="molecule type" value="Genomic_DNA"/>
</dbReference>
<proteinExistence type="predicted"/>
<evidence type="ECO:0000313" key="2">
    <source>
        <dbReference type="EMBL" id="BFO17738.1"/>
    </source>
</evidence>
<name>A0AAT9HKS9_9ACTN</name>
<feature type="region of interest" description="Disordered" evidence="1">
    <location>
        <begin position="1"/>
        <end position="23"/>
    </location>
</feature>
<reference evidence="2" key="1">
    <citation type="submission" date="2024-06" db="EMBL/GenBank/DDBJ databases">
        <authorList>
            <consortium name="consrtm"/>
            <person name="Uemura M."/>
            <person name="Terahara T."/>
        </authorList>
    </citation>
    <scope>NUCLEOTIDE SEQUENCE</scope>
    <source>
        <strain evidence="2">KM77-8</strain>
    </source>
</reference>
<protein>
    <submittedName>
        <fullName evidence="2">Uncharacterized protein</fullName>
    </submittedName>
</protein>
<dbReference type="Gene3D" id="3.30.300.50">
    <property type="match status" value="1"/>
</dbReference>
<organism evidence="2">
    <name type="scientific">Streptomyces haneummycinicus</name>
    <dbReference type="NCBI Taxonomy" id="3074435"/>
    <lineage>
        <taxon>Bacteria</taxon>
        <taxon>Bacillati</taxon>
        <taxon>Actinomycetota</taxon>
        <taxon>Actinomycetes</taxon>
        <taxon>Kitasatosporales</taxon>
        <taxon>Streptomycetaceae</taxon>
        <taxon>Streptomyces</taxon>
    </lineage>
</organism>